<keyword evidence="2" id="KW-0378">Hydrolase</keyword>
<dbReference type="CDD" id="cd01127">
    <property type="entry name" value="TrwB_TraG_TraD_VirD4"/>
    <property type="match status" value="1"/>
</dbReference>
<dbReference type="OrthoDB" id="3258326at2"/>
<keyword evidence="2" id="KW-0347">Helicase</keyword>
<dbReference type="Pfam" id="PF01935">
    <property type="entry name" value="DUF87"/>
    <property type="match status" value="1"/>
</dbReference>
<feature type="domain" description="Helicase HerA central" evidence="1">
    <location>
        <begin position="293"/>
        <end position="363"/>
    </location>
</feature>
<dbReference type="RefSeq" id="WP_073189551.1">
    <property type="nucleotide sequence ID" value="NZ_FQZG01000062.1"/>
</dbReference>
<evidence type="ECO:0000259" key="1">
    <source>
        <dbReference type="Pfam" id="PF01935"/>
    </source>
</evidence>
<keyword evidence="3" id="KW-1185">Reference proteome</keyword>
<dbReference type="PANTHER" id="PTHR42957:SF1">
    <property type="entry name" value="HELICASE MJ1565-RELATED"/>
    <property type="match status" value="1"/>
</dbReference>
<gene>
    <name evidence="2" type="ORF">SAMN02745244_02892</name>
</gene>
<sequence length="756" mass="81609">MNRHHWCVEALFHTSNSGLFSRRAGDRLLHVAAGLQPGDRIEVRLASTGDGIVAVTVSADTANPEIDPLMGWVWEDVARLESCTGQPRSSTPSSITEVLATRSDRKGNVWDQFQDWGAEPESTAGARLALWPVPSDVSGLGLLQALRSTRAEVCLHLAPVNDMAADMVAFELAASLPEQDLLVRSVYLGTPVAARLFVGHDASMSPRLRAALLARGAGLRLCTLPTDDRGTRDAWEGEALSLCAAALPFGAARCLTVTPAADTEAEVCGMQIVTPPARQVAIADEACREGLRLGSAMSSNGLAREVRLSVEDLLLHAEVVGSTGSGKSSLLAGLVRSAMDAGIGVSVLDPHGQLVDRLIAETPEAQAHAVTVVRSGDTEHPIPLNPLAGRDPELAADTLVSVLRDLHDPRNQGFLGPVWERWFGILIALQRAALGGRANLALLPELVADQRRLSRMAEALRESHQDLANDVRSIAARKPEDYAETTTWLTAKFQRMLGPVMRGILGSGRDAVDVVQVLDDAGALFLDLAAPEVGELGAQLLGEMWLTKHWEALSQRRDNTRPHLLIVDEAHLFASGLLPRLLTQARKYGVGVVLAHQNLEQLTPNLREAVLSSTNNVFVFRTGIREAGAAHERLGSWAGDSLTRLERLTAAVTVNTGSGFTAPFTLRVDHNDRAKASEAVGEGIERRSTSRFGLARPDEDRLSWSAFEDAVRRLNRPVPEPEPEGAGFLDEWLKRRAELTRSTAEESASTVRIPRP</sequence>
<evidence type="ECO:0000313" key="3">
    <source>
        <dbReference type="Proteomes" id="UP000184512"/>
    </source>
</evidence>
<accession>A0A1M6KR12</accession>
<dbReference type="InterPro" id="IPR002789">
    <property type="entry name" value="HerA_central"/>
</dbReference>
<dbReference type="InterPro" id="IPR008571">
    <property type="entry name" value="HerA-like"/>
</dbReference>
<dbReference type="GO" id="GO:0004386">
    <property type="term" value="F:helicase activity"/>
    <property type="evidence" value="ECO:0007669"/>
    <property type="project" value="UniProtKB-KW"/>
</dbReference>
<dbReference type="InterPro" id="IPR027417">
    <property type="entry name" value="P-loop_NTPase"/>
</dbReference>
<keyword evidence="2" id="KW-0067">ATP-binding</keyword>
<dbReference type="Proteomes" id="UP000184512">
    <property type="component" value="Unassembled WGS sequence"/>
</dbReference>
<keyword evidence="2" id="KW-0547">Nucleotide-binding</keyword>
<evidence type="ECO:0000313" key="2">
    <source>
        <dbReference type="EMBL" id="SHJ61375.1"/>
    </source>
</evidence>
<dbReference type="SUPFAM" id="SSF52540">
    <property type="entry name" value="P-loop containing nucleoside triphosphate hydrolases"/>
    <property type="match status" value="1"/>
</dbReference>
<proteinExistence type="predicted"/>
<dbReference type="PANTHER" id="PTHR42957">
    <property type="entry name" value="HELICASE MJ1565-RELATED"/>
    <property type="match status" value="1"/>
</dbReference>
<dbReference type="AlphaFoldDB" id="A0A1M6KR12"/>
<name>A0A1M6KR12_9ACTN</name>
<protein>
    <submittedName>
        <fullName evidence="2">DNA helicase HerA, contains HAS-barrel and ATPase domains</fullName>
    </submittedName>
</protein>
<dbReference type="STRING" id="1123357.SAMN02745244_02892"/>
<reference evidence="2 3" key="1">
    <citation type="submission" date="2016-11" db="EMBL/GenBank/DDBJ databases">
        <authorList>
            <person name="Jaros S."/>
            <person name="Januszkiewicz K."/>
            <person name="Wedrychowicz H."/>
        </authorList>
    </citation>
    <scope>NUCLEOTIDE SEQUENCE [LARGE SCALE GENOMIC DNA]</scope>
    <source>
        <strain evidence="2 3">DSM 12906</strain>
    </source>
</reference>
<dbReference type="EMBL" id="FQZG01000062">
    <property type="protein sequence ID" value="SHJ61375.1"/>
    <property type="molecule type" value="Genomic_DNA"/>
</dbReference>
<dbReference type="Gene3D" id="3.40.50.300">
    <property type="entry name" value="P-loop containing nucleotide triphosphate hydrolases"/>
    <property type="match status" value="2"/>
</dbReference>
<organism evidence="2 3">
    <name type="scientific">Tessaracoccus bendigoensis DSM 12906</name>
    <dbReference type="NCBI Taxonomy" id="1123357"/>
    <lineage>
        <taxon>Bacteria</taxon>
        <taxon>Bacillati</taxon>
        <taxon>Actinomycetota</taxon>
        <taxon>Actinomycetes</taxon>
        <taxon>Propionibacteriales</taxon>
        <taxon>Propionibacteriaceae</taxon>
        <taxon>Tessaracoccus</taxon>
    </lineage>
</organism>